<evidence type="ECO:0000313" key="7">
    <source>
        <dbReference type="EMBL" id="AME28951.1"/>
    </source>
</evidence>
<reference evidence="7" key="1">
    <citation type="journal article" date="2016" name="Sci. Rep.">
        <title>Embryonic expression of endothelins and their receptors in lamprey and frog reveals stem vertebrate origins of complex Endothelin signaling.</title>
        <authorList>
            <person name="Square T."/>
            <person name="Jandzik D."/>
            <person name="Cattell M."/>
            <person name="Hansen A."/>
            <person name="Medeiros D.M."/>
        </authorList>
    </citation>
    <scope>NUCLEOTIDE SEQUENCE</scope>
</reference>
<evidence type="ECO:0000256" key="4">
    <source>
        <dbReference type="ARBA" id="ARBA00022858"/>
    </source>
</evidence>
<dbReference type="GO" id="GO:0031708">
    <property type="term" value="F:endothelin B receptor binding"/>
    <property type="evidence" value="ECO:0007669"/>
    <property type="project" value="TreeGrafter"/>
</dbReference>
<feature type="domain" description="Endothelin-like toxin" evidence="6">
    <location>
        <begin position="1"/>
        <end position="17"/>
    </location>
</feature>
<accession>A0A1D6Y8Q2</accession>
<dbReference type="InterPro" id="IPR019764">
    <property type="entry name" value="Endothelin_toxin_CS"/>
</dbReference>
<feature type="non-terminal residue" evidence="7">
    <location>
        <position position="1"/>
    </location>
</feature>
<gene>
    <name evidence="7" type="primary">ednB</name>
</gene>
<evidence type="ECO:0000256" key="3">
    <source>
        <dbReference type="ARBA" id="ARBA00022525"/>
    </source>
</evidence>
<organism evidence="7">
    <name type="scientific">Petromyzon marinus</name>
    <name type="common">Sea lamprey</name>
    <dbReference type="NCBI Taxonomy" id="7757"/>
    <lineage>
        <taxon>Eukaryota</taxon>
        <taxon>Metazoa</taxon>
        <taxon>Chordata</taxon>
        <taxon>Craniata</taxon>
        <taxon>Vertebrata</taxon>
        <taxon>Cyclostomata</taxon>
        <taxon>Hyperoartia</taxon>
        <taxon>Petromyzontiformes</taxon>
        <taxon>Petromyzontidae</taxon>
        <taxon>Petromyzon</taxon>
    </lineage>
</organism>
<keyword evidence="4" id="KW-0838">Vasoactive</keyword>
<dbReference type="GO" id="GO:0019229">
    <property type="term" value="P:regulation of vasoconstriction"/>
    <property type="evidence" value="ECO:0007669"/>
    <property type="project" value="InterPro"/>
</dbReference>
<dbReference type="GO" id="GO:0006874">
    <property type="term" value="P:intracellular calcium ion homeostasis"/>
    <property type="evidence" value="ECO:0007669"/>
    <property type="project" value="TreeGrafter"/>
</dbReference>
<proteinExistence type="evidence at transcript level"/>
<dbReference type="GO" id="GO:0005179">
    <property type="term" value="F:hormone activity"/>
    <property type="evidence" value="ECO:0007669"/>
    <property type="project" value="TreeGrafter"/>
</dbReference>
<name>A0A1D6Y8Q2_PETMA</name>
<evidence type="ECO:0000256" key="5">
    <source>
        <dbReference type="ARBA" id="ARBA00023322"/>
    </source>
</evidence>
<protein>
    <submittedName>
        <fullName evidence="7">Endothelin B</fullName>
    </submittedName>
</protein>
<evidence type="ECO:0000259" key="6">
    <source>
        <dbReference type="Pfam" id="PF00322"/>
    </source>
</evidence>
<keyword evidence="5" id="KW-0839">Vasoconstrictor</keyword>
<dbReference type="GO" id="GO:0014826">
    <property type="term" value="P:vein smooth muscle contraction"/>
    <property type="evidence" value="ECO:0007669"/>
    <property type="project" value="TreeGrafter"/>
</dbReference>
<reference evidence="7" key="2">
    <citation type="submission" date="2016-02" db="EMBL/GenBank/DDBJ databases">
        <authorList>
            <person name="Wen L."/>
            <person name="He K."/>
            <person name="Yang H."/>
        </authorList>
    </citation>
    <scope>NUCLEOTIDE SEQUENCE</scope>
</reference>
<dbReference type="InterPro" id="IPR001928">
    <property type="entry name" value="Endothln-like_toxin"/>
</dbReference>
<dbReference type="Pfam" id="PF00322">
    <property type="entry name" value="Endothelin"/>
    <property type="match status" value="1"/>
</dbReference>
<dbReference type="AlphaFoldDB" id="A0A1D6Y8Q2"/>
<keyword evidence="3" id="KW-0964">Secreted</keyword>
<dbReference type="GO" id="GO:0005615">
    <property type="term" value="C:extracellular space"/>
    <property type="evidence" value="ECO:0007669"/>
    <property type="project" value="TreeGrafter"/>
</dbReference>
<evidence type="ECO:0000256" key="2">
    <source>
        <dbReference type="ARBA" id="ARBA00010959"/>
    </source>
</evidence>
<comment type="subcellular location">
    <subcellularLocation>
        <location evidence="1">Secreted</location>
    </subcellularLocation>
</comment>
<dbReference type="PANTHER" id="PTHR13874">
    <property type="entry name" value="ENDOTHELIN"/>
    <property type="match status" value="1"/>
</dbReference>
<comment type="similarity">
    <text evidence="2">Belongs to the endothelin/sarafotoxin family.</text>
</comment>
<dbReference type="GO" id="GO:0003100">
    <property type="term" value="P:regulation of systemic arterial blood pressure by endothelin"/>
    <property type="evidence" value="ECO:0007669"/>
    <property type="project" value="TreeGrafter"/>
</dbReference>
<evidence type="ECO:0000256" key="1">
    <source>
        <dbReference type="ARBA" id="ARBA00004613"/>
    </source>
</evidence>
<sequence length="80" mass="9216">RECIYFCHLDIVWVHAPRRRLVPYGVTGSRVRGRREAAMGSQSPGRCLCLLRKDRACTSYCQIPAPRPPRAPHRLEVVWS</sequence>
<dbReference type="EMBL" id="KU680736">
    <property type="protein sequence ID" value="AME28951.1"/>
    <property type="molecule type" value="mRNA"/>
</dbReference>
<dbReference type="PROSITE" id="PS00270">
    <property type="entry name" value="ENDOTHELIN"/>
    <property type="match status" value="1"/>
</dbReference>
<dbReference type="InterPro" id="IPR020475">
    <property type="entry name" value="Endothelin"/>
</dbReference>